<reference evidence="12 13" key="1">
    <citation type="submission" date="2016-08" db="EMBL/GenBank/DDBJ databases">
        <title>Evolution of the type three secretion system and type three effector repertoires in Xanthomonas.</title>
        <authorList>
            <person name="Merda D."/>
            <person name="Briand M."/>
            <person name="Bosis E."/>
            <person name="Rousseau C."/>
            <person name="Portier P."/>
            <person name="Jacques M.-A."/>
            <person name="Fischer-Le Saux M."/>
        </authorList>
    </citation>
    <scope>NUCLEOTIDE SEQUENCE [LARGE SCALE GENOMIC DNA]</scope>
    <source>
        <strain evidence="12 13">CFBP 7409</strain>
    </source>
</reference>
<dbReference type="GO" id="GO:0009146">
    <property type="term" value="P:purine nucleoside triphosphate catabolic process"/>
    <property type="evidence" value="ECO:0007669"/>
    <property type="project" value="UniProtKB-UniRule"/>
</dbReference>
<comment type="subunit">
    <text evidence="2 10">Homodimer.</text>
</comment>
<comment type="caution">
    <text evidence="12">The sequence shown here is derived from an EMBL/GenBank/DDBJ whole genome shotgun (WGS) entry which is preliminary data.</text>
</comment>
<sequence>MGPAGAQAMKQLVLASGNAGKLEELRAMLADLPLRIVAQGELGVDDVPETGLTFVENALIKARHASAVTGLPALADDSGLIVDALGGAPGLYSARYAGSPTDAQANNAKLLDAMRAVPAERRSARFYAVIVLLRHPQDPQPLIAEGSWEGVITTEPRGTGGFGYNPVFLDPVHGLTAAEMDTALKNRLSHRAVALATLQHKLHALSL</sequence>
<evidence type="ECO:0000256" key="7">
    <source>
        <dbReference type="ARBA" id="ARBA00023080"/>
    </source>
</evidence>
<dbReference type="GO" id="GO:0005829">
    <property type="term" value="C:cytosol"/>
    <property type="evidence" value="ECO:0007669"/>
    <property type="project" value="TreeGrafter"/>
</dbReference>
<feature type="binding site" evidence="10">
    <location>
        <position position="78"/>
    </location>
    <ligand>
        <name>substrate</name>
    </ligand>
</feature>
<dbReference type="Pfam" id="PF01725">
    <property type="entry name" value="Ham1p_like"/>
    <property type="match status" value="1"/>
</dbReference>
<comment type="function">
    <text evidence="10">Pyrophosphatase that catalyzes the hydrolysis of nucleoside triphosphates to their monophosphate derivatives, with a high preference for the non-canonical purine nucleotides XTP (xanthosine triphosphate), dITP (deoxyinosine triphosphate) and ITP. Seems to function as a house-cleaning enzyme that removes non-canonical purine nucleotides from the nucleotide pool, thus preventing their incorporation into DNA/RNA and avoiding chromosomal lesions.</text>
</comment>
<feature type="binding site" evidence="10">
    <location>
        <position position="77"/>
    </location>
    <ligand>
        <name>Mg(2+)</name>
        <dbReference type="ChEBI" id="CHEBI:18420"/>
    </ligand>
</feature>
<feature type="binding site" evidence="10">
    <location>
        <begin position="190"/>
        <end position="191"/>
    </location>
    <ligand>
        <name>substrate</name>
    </ligand>
</feature>
<protein>
    <recommendedName>
        <fullName evidence="10">dITP/XTP pyrophosphatase</fullName>
        <ecNumber evidence="10">3.6.1.66</ecNumber>
    </recommendedName>
    <alternativeName>
        <fullName evidence="10">Non-canonical purine NTP pyrophosphatase</fullName>
    </alternativeName>
    <alternativeName>
        <fullName evidence="10">Non-standard purine NTP pyrophosphatase</fullName>
    </alternativeName>
    <alternativeName>
        <fullName evidence="10">Nucleoside-triphosphate diphosphatase</fullName>
    </alternativeName>
    <alternativeName>
        <fullName evidence="10">Nucleoside-triphosphate pyrophosphatase</fullName>
        <shortName evidence="10">NTPase</shortName>
    </alternativeName>
</protein>
<dbReference type="GO" id="GO:0046872">
    <property type="term" value="F:metal ion binding"/>
    <property type="evidence" value="ECO:0007669"/>
    <property type="project" value="UniProtKB-KW"/>
</dbReference>
<dbReference type="GO" id="GO:0000166">
    <property type="term" value="F:nucleotide binding"/>
    <property type="evidence" value="ECO:0007669"/>
    <property type="project" value="UniProtKB-KW"/>
</dbReference>
<dbReference type="InterPro" id="IPR029001">
    <property type="entry name" value="ITPase-like_fam"/>
</dbReference>
<comment type="similarity">
    <text evidence="1 10 11">Belongs to the HAM1 NTPase family.</text>
</comment>
<keyword evidence="5 10" id="KW-0378">Hydrolase</keyword>
<keyword evidence="4 10" id="KW-0547">Nucleotide-binding</keyword>
<organism evidence="12 13">
    <name type="scientific">Xanthomonas arboricola pv. guizotiae</name>
    <dbReference type="NCBI Taxonomy" id="487867"/>
    <lineage>
        <taxon>Bacteria</taxon>
        <taxon>Pseudomonadati</taxon>
        <taxon>Pseudomonadota</taxon>
        <taxon>Gammaproteobacteria</taxon>
        <taxon>Lysobacterales</taxon>
        <taxon>Lysobacteraceae</taxon>
        <taxon>Xanthomonas</taxon>
    </lineage>
</organism>
<evidence type="ECO:0000256" key="8">
    <source>
        <dbReference type="ARBA" id="ARBA00051875"/>
    </source>
</evidence>
<evidence type="ECO:0000256" key="6">
    <source>
        <dbReference type="ARBA" id="ARBA00022842"/>
    </source>
</evidence>
<gene>
    <name evidence="12" type="primary">rdgB</name>
    <name evidence="12" type="ORF">XarbCFBP7409_01660</name>
</gene>
<evidence type="ECO:0000256" key="4">
    <source>
        <dbReference type="ARBA" id="ARBA00022741"/>
    </source>
</evidence>
<evidence type="ECO:0000256" key="3">
    <source>
        <dbReference type="ARBA" id="ARBA00022723"/>
    </source>
</evidence>
<dbReference type="PANTHER" id="PTHR11067">
    <property type="entry name" value="INOSINE TRIPHOSPHATE PYROPHOSPHATASE/HAM1 PROTEIN"/>
    <property type="match status" value="1"/>
</dbReference>
<comment type="catalytic activity">
    <reaction evidence="8 10">
        <text>dITP + H2O = dIMP + diphosphate + H(+)</text>
        <dbReference type="Rhea" id="RHEA:28342"/>
        <dbReference type="ChEBI" id="CHEBI:15377"/>
        <dbReference type="ChEBI" id="CHEBI:15378"/>
        <dbReference type="ChEBI" id="CHEBI:33019"/>
        <dbReference type="ChEBI" id="CHEBI:61194"/>
        <dbReference type="ChEBI" id="CHEBI:61382"/>
        <dbReference type="EC" id="3.6.1.66"/>
    </reaction>
</comment>
<dbReference type="GO" id="GO:0009117">
    <property type="term" value="P:nucleotide metabolic process"/>
    <property type="evidence" value="ECO:0007669"/>
    <property type="project" value="UniProtKB-KW"/>
</dbReference>
<name>A0A2S7A7K3_9XANT</name>
<evidence type="ECO:0000256" key="11">
    <source>
        <dbReference type="RuleBase" id="RU003781"/>
    </source>
</evidence>
<dbReference type="Proteomes" id="UP000238049">
    <property type="component" value="Unassembled WGS sequence"/>
</dbReference>
<dbReference type="InterPro" id="IPR002637">
    <property type="entry name" value="RdgB/HAM1"/>
</dbReference>
<comment type="catalytic activity">
    <reaction evidence="9 10">
        <text>XTP + H2O = XMP + diphosphate + H(+)</text>
        <dbReference type="Rhea" id="RHEA:28610"/>
        <dbReference type="ChEBI" id="CHEBI:15377"/>
        <dbReference type="ChEBI" id="CHEBI:15378"/>
        <dbReference type="ChEBI" id="CHEBI:33019"/>
        <dbReference type="ChEBI" id="CHEBI:57464"/>
        <dbReference type="ChEBI" id="CHEBI:61314"/>
        <dbReference type="EC" id="3.6.1.66"/>
    </reaction>
</comment>
<comment type="caution">
    <text evidence="10">Lacks conserved residue(s) required for the propagation of feature annotation.</text>
</comment>
<dbReference type="SUPFAM" id="SSF52972">
    <property type="entry name" value="ITPase-like"/>
    <property type="match status" value="1"/>
</dbReference>
<dbReference type="EMBL" id="MDSL01000002">
    <property type="protein sequence ID" value="PPU04545.1"/>
    <property type="molecule type" value="Genomic_DNA"/>
</dbReference>
<feature type="binding site" evidence="10">
    <location>
        <begin position="162"/>
        <end position="165"/>
    </location>
    <ligand>
        <name>substrate</name>
    </ligand>
</feature>
<keyword evidence="3 10" id="KW-0479">Metal-binding</keyword>
<dbReference type="InterPro" id="IPR020922">
    <property type="entry name" value="dITP/XTP_pyrophosphatase"/>
</dbReference>
<keyword evidence="6 10" id="KW-0460">Magnesium</keyword>
<dbReference type="GO" id="GO:0017111">
    <property type="term" value="F:ribonucleoside triphosphate phosphatase activity"/>
    <property type="evidence" value="ECO:0007669"/>
    <property type="project" value="InterPro"/>
</dbReference>
<feature type="active site" description="Proton acceptor" evidence="10">
    <location>
        <position position="77"/>
    </location>
</feature>
<dbReference type="NCBIfam" id="TIGR00042">
    <property type="entry name" value="RdgB/HAM1 family non-canonical purine NTP pyrophosphatase"/>
    <property type="match status" value="1"/>
</dbReference>
<keyword evidence="7 10" id="KW-0546">Nucleotide metabolism</keyword>
<evidence type="ECO:0000313" key="13">
    <source>
        <dbReference type="Proteomes" id="UP000238049"/>
    </source>
</evidence>
<dbReference type="CDD" id="cd00515">
    <property type="entry name" value="HAM1"/>
    <property type="match status" value="1"/>
</dbReference>
<dbReference type="PANTHER" id="PTHR11067:SF9">
    <property type="entry name" value="INOSINE TRIPHOSPHATE PYROPHOSPHATASE"/>
    <property type="match status" value="1"/>
</dbReference>
<dbReference type="GO" id="GO:0036222">
    <property type="term" value="F:XTP diphosphatase activity"/>
    <property type="evidence" value="ECO:0007669"/>
    <property type="project" value="UniProtKB-UniRule"/>
</dbReference>
<evidence type="ECO:0000256" key="10">
    <source>
        <dbReference type="HAMAP-Rule" id="MF_01405"/>
    </source>
</evidence>
<evidence type="ECO:0000256" key="9">
    <source>
        <dbReference type="ARBA" id="ARBA00052017"/>
    </source>
</evidence>
<dbReference type="Gene3D" id="3.90.950.10">
    <property type="match status" value="1"/>
</dbReference>
<dbReference type="HAMAP" id="MF_01405">
    <property type="entry name" value="Non_canon_purine_NTPase"/>
    <property type="match status" value="1"/>
</dbReference>
<feature type="binding site" evidence="10">
    <location>
        <position position="185"/>
    </location>
    <ligand>
        <name>substrate</name>
    </ligand>
</feature>
<comment type="catalytic activity">
    <reaction evidence="10">
        <text>ITP + H2O = IMP + diphosphate + H(+)</text>
        <dbReference type="Rhea" id="RHEA:29399"/>
        <dbReference type="ChEBI" id="CHEBI:15377"/>
        <dbReference type="ChEBI" id="CHEBI:15378"/>
        <dbReference type="ChEBI" id="CHEBI:33019"/>
        <dbReference type="ChEBI" id="CHEBI:58053"/>
        <dbReference type="ChEBI" id="CHEBI:61402"/>
        <dbReference type="EC" id="3.6.1.66"/>
    </reaction>
</comment>
<evidence type="ECO:0000313" key="12">
    <source>
        <dbReference type="EMBL" id="PPU04545.1"/>
    </source>
</evidence>
<dbReference type="GO" id="GO:0036220">
    <property type="term" value="F:ITP diphosphatase activity"/>
    <property type="evidence" value="ECO:0007669"/>
    <property type="project" value="UniProtKB-UniRule"/>
</dbReference>
<accession>A0A2S7A7K3</accession>
<dbReference type="FunFam" id="3.90.950.10:FF:000001">
    <property type="entry name" value="dITP/XTP pyrophosphatase"/>
    <property type="match status" value="1"/>
</dbReference>
<dbReference type="GO" id="GO:0035870">
    <property type="term" value="F:dITP diphosphatase activity"/>
    <property type="evidence" value="ECO:0007669"/>
    <property type="project" value="UniProtKB-UniRule"/>
</dbReference>
<evidence type="ECO:0000256" key="1">
    <source>
        <dbReference type="ARBA" id="ARBA00008023"/>
    </source>
</evidence>
<proteinExistence type="inferred from homology"/>
<dbReference type="AlphaFoldDB" id="A0A2S7A7K3"/>
<feature type="binding site" evidence="10">
    <location>
        <begin position="16"/>
        <end position="21"/>
    </location>
    <ligand>
        <name>substrate</name>
    </ligand>
</feature>
<evidence type="ECO:0000256" key="2">
    <source>
        <dbReference type="ARBA" id="ARBA00011738"/>
    </source>
</evidence>
<comment type="cofactor">
    <cofactor evidence="10">
        <name>Mg(2+)</name>
        <dbReference type="ChEBI" id="CHEBI:18420"/>
    </cofactor>
    <text evidence="10">Binds 1 Mg(2+) ion per subunit.</text>
</comment>
<evidence type="ECO:0000256" key="5">
    <source>
        <dbReference type="ARBA" id="ARBA00022801"/>
    </source>
</evidence>
<dbReference type="EC" id="3.6.1.66" evidence="10"/>